<reference evidence="1" key="1">
    <citation type="submission" date="2014-09" db="EMBL/GenBank/DDBJ databases">
        <authorList>
            <person name="Magalhaes I.L.F."/>
            <person name="Oliveira U."/>
            <person name="Santos F.R."/>
            <person name="Vidigal T.H.D.A."/>
            <person name="Brescovit A.D."/>
            <person name="Santos A.J."/>
        </authorList>
    </citation>
    <scope>NUCLEOTIDE SEQUENCE</scope>
    <source>
        <tissue evidence="1">Shoot tissue taken approximately 20 cm above the soil surface</tissue>
    </source>
</reference>
<protein>
    <submittedName>
        <fullName evidence="1">Uncharacterized protein</fullName>
    </submittedName>
</protein>
<dbReference type="AlphaFoldDB" id="A0A0A9G1H7"/>
<reference evidence="1" key="2">
    <citation type="journal article" date="2015" name="Data Brief">
        <title>Shoot transcriptome of the giant reed, Arundo donax.</title>
        <authorList>
            <person name="Barrero R.A."/>
            <person name="Guerrero F.D."/>
            <person name="Moolhuijzen P."/>
            <person name="Goolsby J.A."/>
            <person name="Tidwell J."/>
            <person name="Bellgard S.E."/>
            <person name="Bellgard M.I."/>
        </authorList>
    </citation>
    <scope>NUCLEOTIDE SEQUENCE</scope>
    <source>
        <tissue evidence="1">Shoot tissue taken approximately 20 cm above the soil surface</tissue>
    </source>
</reference>
<organism evidence="1">
    <name type="scientific">Arundo donax</name>
    <name type="common">Giant reed</name>
    <name type="synonym">Donax arundinaceus</name>
    <dbReference type="NCBI Taxonomy" id="35708"/>
    <lineage>
        <taxon>Eukaryota</taxon>
        <taxon>Viridiplantae</taxon>
        <taxon>Streptophyta</taxon>
        <taxon>Embryophyta</taxon>
        <taxon>Tracheophyta</taxon>
        <taxon>Spermatophyta</taxon>
        <taxon>Magnoliopsida</taxon>
        <taxon>Liliopsida</taxon>
        <taxon>Poales</taxon>
        <taxon>Poaceae</taxon>
        <taxon>PACMAD clade</taxon>
        <taxon>Arundinoideae</taxon>
        <taxon>Arundineae</taxon>
        <taxon>Arundo</taxon>
    </lineage>
</organism>
<proteinExistence type="predicted"/>
<evidence type="ECO:0000313" key="1">
    <source>
        <dbReference type="EMBL" id="JAE17329.1"/>
    </source>
</evidence>
<accession>A0A0A9G1H7</accession>
<name>A0A0A9G1H7_ARUDO</name>
<dbReference type="EMBL" id="GBRH01180567">
    <property type="protein sequence ID" value="JAE17329.1"/>
    <property type="molecule type" value="Transcribed_RNA"/>
</dbReference>
<sequence>MSTKILLQWLWRCRKPSMSIGKSHTCGCQYLLF</sequence>